<evidence type="ECO:0000313" key="4">
    <source>
        <dbReference type="Proteomes" id="UP000799441"/>
    </source>
</evidence>
<feature type="domain" description="Acyl-CoA thioesterase-like C-terminal" evidence="2">
    <location>
        <begin position="171"/>
        <end position="319"/>
    </location>
</feature>
<gene>
    <name evidence="3" type="ORF">K431DRAFT_317508</name>
</gene>
<proteinExistence type="predicted"/>
<evidence type="ECO:0008006" key="5">
    <source>
        <dbReference type="Google" id="ProtNLM"/>
    </source>
</evidence>
<dbReference type="InterPro" id="IPR029069">
    <property type="entry name" value="HotDog_dom_sf"/>
</dbReference>
<accession>A0A9P4QE01</accession>
<keyword evidence="4" id="KW-1185">Reference proteome</keyword>
<organism evidence="3 4">
    <name type="scientific">Polychaeton citri CBS 116435</name>
    <dbReference type="NCBI Taxonomy" id="1314669"/>
    <lineage>
        <taxon>Eukaryota</taxon>
        <taxon>Fungi</taxon>
        <taxon>Dikarya</taxon>
        <taxon>Ascomycota</taxon>
        <taxon>Pezizomycotina</taxon>
        <taxon>Dothideomycetes</taxon>
        <taxon>Dothideomycetidae</taxon>
        <taxon>Capnodiales</taxon>
        <taxon>Capnodiaceae</taxon>
        <taxon>Polychaeton</taxon>
    </lineage>
</organism>
<dbReference type="InterPro" id="IPR042171">
    <property type="entry name" value="Acyl-CoA_hotdog"/>
</dbReference>
<dbReference type="Gene3D" id="2.40.160.210">
    <property type="entry name" value="Acyl-CoA thioesterase, double hotdog domain"/>
    <property type="match status" value="2"/>
</dbReference>
<dbReference type="PANTHER" id="PTHR38110">
    <property type="entry name" value="CHROMOSOME 23, WHOLE GENOME SHOTGUN SEQUENCE"/>
    <property type="match status" value="1"/>
</dbReference>
<dbReference type="Pfam" id="PF20789">
    <property type="entry name" value="4HBT_3C"/>
    <property type="match status" value="1"/>
</dbReference>
<reference evidence="3" key="1">
    <citation type="journal article" date="2020" name="Stud. Mycol.">
        <title>101 Dothideomycetes genomes: a test case for predicting lifestyles and emergence of pathogens.</title>
        <authorList>
            <person name="Haridas S."/>
            <person name="Albert R."/>
            <person name="Binder M."/>
            <person name="Bloem J."/>
            <person name="Labutti K."/>
            <person name="Salamov A."/>
            <person name="Andreopoulos B."/>
            <person name="Baker S."/>
            <person name="Barry K."/>
            <person name="Bills G."/>
            <person name="Bluhm B."/>
            <person name="Cannon C."/>
            <person name="Castanera R."/>
            <person name="Culley D."/>
            <person name="Daum C."/>
            <person name="Ezra D."/>
            <person name="Gonzalez J."/>
            <person name="Henrissat B."/>
            <person name="Kuo A."/>
            <person name="Liang C."/>
            <person name="Lipzen A."/>
            <person name="Lutzoni F."/>
            <person name="Magnuson J."/>
            <person name="Mondo S."/>
            <person name="Nolan M."/>
            <person name="Ohm R."/>
            <person name="Pangilinan J."/>
            <person name="Park H.-J."/>
            <person name="Ramirez L."/>
            <person name="Alfaro M."/>
            <person name="Sun H."/>
            <person name="Tritt A."/>
            <person name="Yoshinaga Y."/>
            <person name="Zwiers L.-H."/>
            <person name="Turgeon B."/>
            <person name="Goodwin S."/>
            <person name="Spatafora J."/>
            <person name="Crous P."/>
            <person name="Grigoriev I."/>
        </authorList>
    </citation>
    <scope>NUCLEOTIDE SEQUENCE</scope>
    <source>
        <strain evidence="3">CBS 116435</strain>
    </source>
</reference>
<dbReference type="OrthoDB" id="2532955at2759"/>
<dbReference type="Proteomes" id="UP000799441">
    <property type="component" value="Unassembled WGS sequence"/>
</dbReference>
<evidence type="ECO:0000259" key="2">
    <source>
        <dbReference type="Pfam" id="PF20789"/>
    </source>
</evidence>
<protein>
    <recommendedName>
        <fullName evidence="5">Thioesterase/thiol ester dehydrase-isomerase</fullName>
    </recommendedName>
</protein>
<dbReference type="InterPro" id="IPR049449">
    <property type="entry name" value="TesB_ACOT8-like_N"/>
</dbReference>
<dbReference type="InterPro" id="IPR052389">
    <property type="entry name" value="Sec_Metab_Biosynth-Assoc"/>
</dbReference>
<dbReference type="InterPro" id="IPR049450">
    <property type="entry name" value="ACOT8-like_C"/>
</dbReference>
<evidence type="ECO:0000259" key="1">
    <source>
        <dbReference type="Pfam" id="PF13622"/>
    </source>
</evidence>
<dbReference type="SUPFAM" id="SSF54637">
    <property type="entry name" value="Thioesterase/thiol ester dehydrase-isomerase"/>
    <property type="match status" value="2"/>
</dbReference>
<dbReference type="Pfam" id="PF13622">
    <property type="entry name" value="4HBT_3"/>
    <property type="match status" value="1"/>
</dbReference>
<evidence type="ECO:0000313" key="3">
    <source>
        <dbReference type="EMBL" id="KAF2725508.1"/>
    </source>
</evidence>
<dbReference type="EMBL" id="MU003767">
    <property type="protein sequence ID" value="KAF2725508.1"/>
    <property type="molecule type" value="Genomic_DNA"/>
</dbReference>
<feature type="domain" description="Acyl-CoA thioesterase-like N-terminal HotDog" evidence="1">
    <location>
        <begin position="38"/>
        <end position="126"/>
    </location>
</feature>
<dbReference type="AlphaFoldDB" id="A0A9P4QE01"/>
<dbReference type="PANTHER" id="PTHR38110:SF1">
    <property type="entry name" value="THIOESTERASE DOMAIN-CONTAINING PROTEIN"/>
    <property type="match status" value="1"/>
</dbReference>
<comment type="caution">
    <text evidence="3">The sequence shown here is derived from an EMBL/GenBank/DDBJ whole genome shotgun (WGS) entry which is preliminary data.</text>
</comment>
<name>A0A9P4QE01_9PEZI</name>
<sequence>MDKVYCGPGPRQASIIKNVRGSTTVQQADSHTYLANFDDDWTIGTVPHGGYVTSTFQRVVKKHFETTLKKQNQPHTIALHIDFLRRTGVGPATFKVKDVKLGRQTSVVHVTLTQEDREEAVAYITNSNMTLEQGPTFATKWELAPSLPPIDLARLETGNDAKWAERKAWPFEEFRKASSRVRSAFPRDGQAAPALYDEWLAWRNPEERFTNESLGYIVDTFPQMVEYFVLDGVDIYSPDFESKSPEEQKRLMKTDTRPNTWYPTLLLNLEMKKPLPEEGVKWLFVRCRAKVIKNGRYDLEIICMDAEGDVIAVSHHVALAVSGSRNTAARRKASSRL</sequence>